<dbReference type="AlphaFoldDB" id="A0A2T4UB91"/>
<accession>A0A2T4UB91</accession>
<dbReference type="OrthoDB" id="3772961at2"/>
<dbReference type="InterPro" id="IPR052992">
    <property type="entry name" value="SDR_member_12"/>
</dbReference>
<keyword evidence="2" id="KW-1185">Reference proteome</keyword>
<organism evidence="1 2">
    <name type="scientific">Paraconexibacter algicola</name>
    <dbReference type="NCBI Taxonomy" id="2133960"/>
    <lineage>
        <taxon>Bacteria</taxon>
        <taxon>Bacillati</taxon>
        <taxon>Actinomycetota</taxon>
        <taxon>Thermoleophilia</taxon>
        <taxon>Solirubrobacterales</taxon>
        <taxon>Paraconexibacteraceae</taxon>
        <taxon>Paraconexibacter</taxon>
    </lineage>
</organism>
<gene>
    <name evidence="1" type="ORF">C7Y72_22230</name>
</gene>
<dbReference type="Pfam" id="PF00106">
    <property type="entry name" value="adh_short"/>
    <property type="match status" value="1"/>
</dbReference>
<dbReference type="InterPro" id="IPR036291">
    <property type="entry name" value="NAD(P)-bd_dom_sf"/>
</dbReference>
<dbReference type="PANTHER" id="PTHR44656:SF7">
    <property type="entry name" value="DEHYDROGENASE_REDUCTASE SDR FAMILY MEMBER 12"/>
    <property type="match status" value="1"/>
</dbReference>
<dbReference type="PANTHER" id="PTHR44656">
    <property type="entry name" value="DEHYDROGENASE/REDUCTASE SDR FAMILY MEMBER 12"/>
    <property type="match status" value="1"/>
</dbReference>
<dbReference type="Proteomes" id="UP000240739">
    <property type="component" value="Unassembled WGS sequence"/>
</dbReference>
<dbReference type="PRINTS" id="PR00081">
    <property type="entry name" value="GDHRDH"/>
</dbReference>
<protein>
    <submittedName>
        <fullName evidence="1">Dehydrogenase</fullName>
    </submittedName>
</protein>
<dbReference type="EMBL" id="PYYB01000006">
    <property type="protein sequence ID" value="PTL54134.1"/>
    <property type="molecule type" value="Genomic_DNA"/>
</dbReference>
<dbReference type="RefSeq" id="WP_107571409.1">
    <property type="nucleotide sequence ID" value="NZ_PYYB01000006.1"/>
</dbReference>
<dbReference type="Gene3D" id="3.40.50.720">
    <property type="entry name" value="NAD(P)-binding Rossmann-like Domain"/>
    <property type="match status" value="1"/>
</dbReference>
<comment type="caution">
    <text evidence="1">The sequence shown here is derived from an EMBL/GenBank/DDBJ whole genome shotgun (WGS) entry which is preliminary data.</text>
</comment>
<evidence type="ECO:0000313" key="2">
    <source>
        <dbReference type="Proteomes" id="UP000240739"/>
    </source>
</evidence>
<dbReference type="SUPFAM" id="SSF51735">
    <property type="entry name" value="NAD(P)-binding Rossmann-fold domains"/>
    <property type="match status" value="1"/>
</dbReference>
<proteinExistence type="predicted"/>
<evidence type="ECO:0000313" key="1">
    <source>
        <dbReference type="EMBL" id="PTL54134.1"/>
    </source>
</evidence>
<sequence length="318" mass="34252">MVATLIDRALDLTVLPGYTKTGYALRQRDWAEDLPALTGRTVVVTGATSGIGRAAAQRFAALGARVVLIARSQERGERAAAEIRAATGNSEVAVVVGDLASLESVKAAAATIVEREAAVDVLVNNAGVLPPARELSVDGHELTFATNVLGMVALTEGLLPRLVATAPSRIINVSSGGMYTAKLDVDDLQAEHGDFDGAAVYAHTKRMQVILTEQWGERLRPAGVVVHSMHPGWVATPGVETSLPRFNKVMGPLLRDADQGADTIVWLGAADEPLRTTGRFWHDRRTRPTHRVPMTREREEDRTRLWDAVHRLAGTEPV</sequence>
<reference evidence="1 2" key="1">
    <citation type="submission" date="2018-03" db="EMBL/GenBank/DDBJ databases">
        <title>Aquarubrobacter algicola gen. nov., sp. nov., a novel actinobacterium isolated from shallow eutrophic lake during the end of cyanobacterial harmful algal blooms.</title>
        <authorList>
            <person name="Chun S.J."/>
        </authorList>
    </citation>
    <scope>NUCLEOTIDE SEQUENCE [LARGE SCALE GENOMIC DNA]</scope>
    <source>
        <strain evidence="1 2">Seoho-28</strain>
    </source>
</reference>
<name>A0A2T4UB91_9ACTN</name>
<dbReference type="InterPro" id="IPR002347">
    <property type="entry name" value="SDR_fam"/>
</dbReference>